<evidence type="ECO:0000313" key="1">
    <source>
        <dbReference type="EMBL" id="CAF1012377.1"/>
    </source>
</evidence>
<dbReference type="EMBL" id="CAJNOV010000239">
    <property type="protein sequence ID" value="CAF1012377.1"/>
    <property type="molecule type" value="Genomic_DNA"/>
</dbReference>
<organism evidence="1 3">
    <name type="scientific">Rotaria magnacalcarata</name>
    <dbReference type="NCBI Taxonomy" id="392030"/>
    <lineage>
        <taxon>Eukaryota</taxon>
        <taxon>Metazoa</taxon>
        <taxon>Spiralia</taxon>
        <taxon>Gnathifera</taxon>
        <taxon>Rotifera</taxon>
        <taxon>Eurotatoria</taxon>
        <taxon>Bdelloidea</taxon>
        <taxon>Philodinida</taxon>
        <taxon>Philodinidae</taxon>
        <taxon>Rotaria</taxon>
    </lineage>
</organism>
<evidence type="ECO:0000313" key="3">
    <source>
        <dbReference type="Proteomes" id="UP000663855"/>
    </source>
</evidence>
<comment type="caution">
    <text evidence="1">The sequence shown here is derived from an EMBL/GenBank/DDBJ whole genome shotgun (WGS) entry which is preliminary data.</text>
</comment>
<reference evidence="1" key="1">
    <citation type="submission" date="2021-02" db="EMBL/GenBank/DDBJ databases">
        <authorList>
            <person name="Nowell W R."/>
        </authorList>
    </citation>
    <scope>NUCLEOTIDE SEQUENCE</scope>
</reference>
<dbReference type="Proteomes" id="UP000681967">
    <property type="component" value="Unassembled WGS sequence"/>
</dbReference>
<name>A0A814HN79_9BILA</name>
<gene>
    <name evidence="2" type="ORF">BYL167_LOCUS20278</name>
    <name evidence="1" type="ORF">CJN711_LOCUS2891</name>
</gene>
<evidence type="ECO:0000313" key="2">
    <source>
        <dbReference type="EMBL" id="CAF4125376.1"/>
    </source>
</evidence>
<proteinExistence type="predicted"/>
<dbReference type="EMBL" id="CAJOBH010008866">
    <property type="protein sequence ID" value="CAF4125376.1"/>
    <property type="molecule type" value="Genomic_DNA"/>
</dbReference>
<dbReference type="AlphaFoldDB" id="A0A814HN79"/>
<protein>
    <submittedName>
        <fullName evidence="1">Uncharacterized protein</fullName>
    </submittedName>
</protein>
<sequence>MTELVCSSDSEDDSDNYDHYTIVAPSFDYGLIDIDTTDILSSATNILKTLSSCKSLNGLNKIIHYRGGVAVLQATFVRWLSKSQLLQSINRSYRLTKNDFE</sequence>
<accession>A0A814HN79</accession>
<dbReference type="Proteomes" id="UP000663855">
    <property type="component" value="Unassembled WGS sequence"/>
</dbReference>